<gene>
    <name evidence="2" type="ORF">KIPB_002605</name>
</gene>
<dbReference type="AlphaFoldDB" id="A0A9K3CSP8"/>
<protein>
    <recommendedName>
        <fullName evidence="4">Kelch-type beta propeller</fullName>
    </recommendedName>
</protein>
<sequence>MDFSEWYTSSTEVLQDLKDWWRIQLVSVGDGVVLLSGMTRGEGGHGELERRSVVYLLLTVDSHGTIAQEAVTAPPLPESEQKRYPNEDYDSPRDRYNTTLSAGGGRVYAVHYTLGYHNSTAGWGTSSWAHRTLVYSLDMASLLWHEVEQVVTVIPPATDRDIEKQIVTPTPRIKPICTCVDGTLMLIGGKRSQFRSSGYATGRDRHAPESGETLESSVEALDPETERWAVLVPRMEELDSLKLSGGRACVAHRDTAYVRGSGDIWLLLRQPSPGSILSSAGVFSLDRPIGFLPRSLVSVGKYILMLPDTDYADRAKNYGDEGVYTPMMWDPISDDTHLCKGLPGMGCEYRTGCMLTATTLLVVSIRGCTHTFRVLTLAPEMVWPVV</sequence>
<dbReference type="EMBL" id="BDIP01000444">
    <property type="protein sequence ID" value="GIQ81620.1"/>
    <property type="molecule type" value="Genomic_DNA"/>
</dbReference>
<evidence type="ECO:0000256" key="1">
    <source>
        <dbReference type="SAM" id="MobiDB-lite"/>
    </source>
</evidence>
<dbReference type="Proteomes" id="UP000265618">
    <property type="component" value="Unassembled WGS sequence"/>
</dbReference>
<reference evidence="2 3" key="1">
    <citation type="journal article" date="2018" name="PLoS ONE">
        <title>The draft genome of Kipferlia bialata reveals reductive genome evolution in fornicate parasites.</title>
        <authorList>
            <person name="Tanifuji G."/>
            <person name="Takabayashi S."/>
            <person name="Kume K."/>
            <person name="Takagi M."/>
            <person name="Nakayama T."/>
            <person name="Kamikawa R."/>
            <person name="Inagaki Y."/>
            <person name="Hashimoto T."/>
        </authorList>
    </citation>
    <scope>NUCLEOTIDE SEQUENCE [LARGE SCALE GENOMIC DNA]</scope>
    <source>
        <strain evidence="2">NY0173</strain>
    </source>
</reference>
<dbReference type="Gene3D" id="2.120.10.80">
    <property type="entry name" value="Kelch-type beta propeller"/>
    <property type="match status" value="1"/>
</dbReference>
<feature type="compositionally biased region" description="Basic and acidic residues" evidence="1">
    <location>
        <begin position="79"/>
        <end position="94"/>
    </location>
</feature>
<feature type="region of interest" description="Disordered" evidence="1">
    <location>
        <begin position="72"/>
        <end position="94"/>
    </location>
</feature>
<evidence type="ECO:0008006" key="4">
    <source>
        <dbReference type="Google" id="ProtNLM"/>
    </source>
</evidence>
<feature type="region of interest" description="Disordered" evidence="1">
    <location>
        <begin position="197"/>
        <end position="218"/>
    </location>
</feature>
<accession>A0A9K3CSP8</accession>
<organism evidence="2 3">
    <name type="scientific">Kipferlia bialata</name>
    <dbReference type="NCBI Taxonomy" id="797122"/>
    <lineage>
        <taxon>Eukaryota</taxon>
        <taxon>Metamonada</taxon>
        <taxon>Carpediemonas-like organisms</taxon>
        <taxon>Kipferlia</taxon>
    </lineage>
</organism>
<keyword evidence="3" id="KW-1185">Reference proteome</keyword>
<evidence type="ECO:0000313" key="2">
    <source>
        <dbReference type="EMBL" id="GIQ81620.1"/>
    </source>
</evidence>
<dbReference type="SUPFAM" id="SSF117281">
    <property type="entry name" value="Kelch motif"/>
    <property type="match status" value="1"/>
</dbReference>
<dbReference type="InterPro" id="IPR015915">
    <property type="entry name" value="Kelch-typ_b-propeller"/>
</dbReference>
<comment type="caution">
    <text evidence="2">The sequence shown here is derived from an EMBL/GenBank/DDBJ whole genome shotgun (WGS) entry which is preliminary data.</text>
</comment>
<evidence type="ECO:0000313" key="3">
    <source>
        <dbReference type="Proteomes" id="UP000265618"/>
    </source>
</evidence>
<name>A0A9K3CSP8_9EUKA</name>
<proteinExistence type="predicted"/>